<dbReference type="Pfam" id="PF00460">
    <property type="entry name" value="Flg_bb_rod"/>
    <property type="match status" value="1"/>
</dbReference>
<comment type="similarity">
    <text evidence="2 6">Belongs to the flagella basal body rod proteins family.</text>
</comment>
<evidence type="ECO:0000313" key="9">
    <source>
        <dbReference type="Proteomes" id="UP001596233"/>
    </source>
</evidence>
<dbReference type="PIRSF" id="PIRSF002889">
    <property type="entry name" value="Rod_FlgB"/>
    <property type="match status" value="1"/>
</dbReference>
<evidence type="ECO:0000313" key="8">
    <source>
        <dbReference type="EMBL" id="MFC6331174.1"/>
    </source>
</evidence>
<dbReference type="PANTHER" id="PTHR30435:SF12">
    <property type="entry name" value="FLAGELLAR BASAL BODY ROD PROTEIN FLGB"/>
    <property type="match status" value="1"/>
</dbReference>
<dbReference type="Proteomes" id="UP001596233">
    <property type="component" value="Unassembled WGS sequence"/>
</dbReference>
<protein>
    <recommendedName>
        <fullName evidence="3 6">Flagellar basal body rod protein FlgB</fullName>
    </recommendedName>
</protein>
<reference evidence="9" key="1">
    <citation type="journal article" date="2019" name="Int. J. Syst. Evol. Microbiol.">
        <title>The Global Catalogue of Microorganisms (GCM) 10K type strain sequencing project: providing services to taxonomists for standard genome sequencing and annotation.</title>
        <authorList>
            <consortium name="The Broad Institute Genomics Platform"/>
            <consortium name="The Broad Institute Genome Sequencing Center for Infectious Disease"/>
            <person name="Wu L."/>
            <person name="Ma J."/>
        </authorList>
    </citation>
    <scope>NUCLEOTIDE SEQUENCE [LARGE SCALE GENOMIC DNA]</scope>
    <source>
        <strain evidence="9">PCU 280</strain>
    </source>
</reference>
<evidence type="ECO:0000256" key="3">
    <source>
        <dbReference type="ARBA" id="ARBA00014376"/>
    </source>
</evidence>
<evidence type="ECO:0000256" key="6">
    <source>
        <dbReference type="PIRNR" id="PIRNR002889"/>
    </source>
</evidence>
<evidence type="ECO:0000256" key="4">
    <source>
        <dbReference type="ARBA" id="ARBA00023143"/>
    </source>
</evidence>
<gene>
    <name evidence="8" type="primary">flgB</name>
    <name evidence="8" type="ORF">ACFP56_00950</name>
</gene>
<keyword evidence="4 6" id="KW-0975">Bacterial flagellum</keyword>
<comment type="subcellular location">
    <subcellularLocation>
        <location evidence="1 6">Bacterial flagellum basal body</location>
    </subcellularLocation>
</comment>
<dbReference type="InterPro" id="IPR001444">
    <property type="entry name" value="Flag_bb_rod_N"/>
</dbReference>
<evidence type="ECO:0000256" key="2">
    <source>
        <dbReference type="ARBA" id="ARBA00009677"/>
    </source>
</evidence>
<accession>A0ABW1UY83</accession>
<comment type="subunit">
    <text evidence="6">The basal body constitutes a major portion of the flagellar organelle and consists of a number of rings mounted on a central rod.</text>
</comment>
<evidence type="ECO:0000256" key="1">
    <source>
        <dbReference type="ARBA" id="ARBA00004117"/>
    </source>
</evidence>
<feature type="domain" description="Flagellar basal body rod protein N-terminal" evidence="7">
    <location>
        <begin position="17"/>
        <end position="43"/>
    </location>
</feature>
<sequence>MVNLVKIVNNASFQRMESALYAAESRQRVISNNIANAETPNFKRSELVFEDLIAKHLDNNAETISGKRTHEKHIPIGKGNLRLPTAQLVTDHSTSMNNTTNNNVDLDAEMALLAKNQLNYNFYVQQLNHDFTMMRIAITGAK</sequence>
<keyword evidence="8" id="KW-0966">Cell projection</keyword>
<comment type="function">
    <text evidence="5 6">Structural component of flagellum, the bacterial motility apparatus. Part of the rod structure of flagellar basal body.</text>
</comment>
<dbReference type="InterPro" id="IPR006300">
    <property type="entry name" value="FlgB"/>
</dbReference>
<evidence type="ECO:0000256" key="5">
    <source>
        <dbReference type="ARBA" id="ARBA00024934"/>
    </source>
</evidence>
<keyword evidence="8" id="KW-0969">Cilium</keyword>
<evidence type="ECO:0000259" key="7">
    <source>
        <dbReference type="Pfam" id="PF00460"/>
    </source>
</evidence>
<dbReference type="PROSITE" id="PS00588">
    <property type="entry name" value="FLAGELLA_BB_ROD"/>
    <property type="match status" value="1"/>
</dbReference>
<dbReference type="InterPro" id="IPR019776">
    <property type="entry name" value="Flagellar_basal_body_rod_CS"/>
</dbReference>
<keyword evidence="9" id="KW-1185">Reference proteome</keyword>
<keyword evidence="8" id="KW-0282">Flagellum</keyword>
<dbReference type="NCBIfam" id="TIGR01396">
    <property type="entry name" value="FlgB"/>
    <property type="match status" value="1"/>
</dbReference>
<proteinExistence type="inferred from homology"/>
<dbReference type="PANTHER" id="PTHR30435">
    <property type="entry name" value="FLAGELLAR PROTEIN"/>
    <property type="match status" value="1"/>
</dbReference>
<comment type="caution">
    <text evidence="8">The sequence shown here is derived from an EMBL/GenBank/DDBJ whole genome shotgun (WGS) entry which is preliminary data.</text>
</comment>
<dbReference type="RefSeq" id="WP_379230130.1">
    <property type="nucleotide sequence ID" value="NZ_JBHSTE010000001.1"/>
</dbReference>
<organism evidence="8 9">
    <name type="scientific">Paenibacillus septentrionalis</name>
    <dbReference type="NCBI Taxonomy" id="429342"/>
    <lineage>
        <taxon>Bacteria</taxon>
        <taxon>Bacillati</taxon>
        <taxon>Bacillota</taxon>
        <taxon>Bacilli</taxon>
        <taxon>Bacillales</taxon>
        <taxon>Paenibacillaceae</taxon>
        <taxon>Paenibacillus</taxon>
    </lineage>
</organism>
<dbReference type="EMBL" id="JBHSTE010000001">
    <property type="protein sequence ID" value="MFC6331174.1"/>
    <property type="molecule type" value="Genomic_DNA"/>
</dbReference>
<name>A0ABW1UY83_9BACL</name>